<evidence type="ECO:0000313" key="2">
    <source>
        <dbReference type="Proteomes" id="UP000024329"/>
    </source>
</evidence>
<evidence type="ECO:0000313" key="1">
    <source>
        <dbReference type="EMBL" id="EZP79305.1"/>
    </source>
</evidence>
<dbReference type="eggNOG" id="ENOG5033177">
    <property type="taxonomic scope" value="Bacteria"/>
</dbReference>
<sequence length="191" mass="20428">MQLRADIQLRAAIKALTDTIAPSIDPDNKLAIDQLGMVIGALQFVEQTLPLQFQFDCNELGRLLEFAAAMEDAAHGCGEAGMMDDVRSAAEAGAAVFHRAKVDPAEVLGAVRDLRAACGAATTASFKVENKDLSKAITQTVLVYSKQQTLRDRSWLQDLGFESAEAGIPPISKLLADDATDVETIPEKAQA</sequence>
<reference evidence="1 2" key="1">
    <citation type="submission" date="2014-03" db="EMBL/GenBank/DDBJ databases">
        <title>Whole genome sequence of Novosphingobium resinovorum KF1.</title>
        <authorList>
            <person name="Gan H.M."/>
            <person name="Gan H.Y."/>
            <person name="Chew T.H."/>
            <person name="Savka M.A."/>
        </authorList>
    </citation>
    <scope>NUCLEOTIDE SEQUENCE [LARGE SCALE GENOMIC DNA]</scope>
    <source>
        <strain evidence="1 2">KF1</strain>
    </source>
</reference>
<accession>A0A031JQW0</accession>
<dbReference type="PATRIC" id="fig|158500.4.peg.4134"/>
<gene>
    <name evidence="1" type="ORF">BV97_04068</name>
</gene>
<dbReference type="Proteomes" id="UP000024329">
    <property type="component" value="Unassembled WGS sequence"/>
</dbReference>
<organism evidence="1 2">
    <name type="scientific">Novosphingobium resinovorum</name>
    <dbReference type="NCBI Taxonomy" id="158500"/>
    <lineage>
        <taxon>Bacteria</taxon>
        <taxon>Pseudomonadati</taxon>
        <taxon>Pseudomonadota</taxon>
        <taxon>Alphaproteobacteria</taxon>
        <taxon>Sphingomonadales</taxon>
        <taxon>Sphingomonadaceae</taxon>
        <taxon>Novosphingobium</taxon>
    </lineage>
</organism>
<proteinExistence type="predicted"/>
<dbReference type="AlphaFoldDB" id="A0A031JQW0"/>
<protein>
    <submittedName>
        <fullName evidence="1">Uncharacterized protein</fullName>
    </submittedName>
</protein>
<name>A0A031JQW0_9SPHN</name>
<comment type="caution">
    <text evidence="1">The sequence shown here is derived from an EMBL/GenBank/DDBJ whole genome shotgun (WGS) entry which is preliminary data.</text>
</comment>
<dbReference type="RefSeq" id="WP_036528236.1">
    <property type="nucleotide sequence ID" value="NZ_JFYZ01000027.1"/>
</dbReference>
<dbReference type="EMBL" id="JFYZ01000027">
    <property type="protein sequence ID" value="EZP79305.1"/>
    <property type="molecule type" value="Genomic_DNA"/>
</dbReference>